<dbReference type="Gene3D" id="1.10.150.50">
    <property type="entry name" value="Transcription Factor, Ets-1"/>
    <property type="match status" value="1"/>
</dbReference>
<feature type="compositionally biased region" description="Low complexity" evidence="8">
    <location>
        <begin position="735"/>
        <end position="752"/>
    </location>
</feature>
<feature type="binding site" evidence="6">
    <location>
        <begin position="289"/>
        <end position="296"/>
    </location>
    <ligand>
        <name>ATP</name>
        <dbReference type="ChEBI" id="CHEBI:30616"/>
    </ligand>
</feature>
<feature type="coiled-coil region" evidence="7">
    <location>
        <begin position="701"/>
        <end position="728"/>
    </location>
</feature>
<feature type="compositionally biased region" description="Polar residues" evidence="8">
    <location>
        <begin position="622"/>
        <end position="635"/>
    </location>
</feature>
<dbReference type="PRINTS" id="PR00380">
    <property type="entry name" value="KINESINHEAVY"/>
</dbReference>
<dbReference type="FunFam" id="3.40.850.10:FF:000012">
    <property type="entry name" value="Kinesin-like protein"/>
    <property type="match status" value="1"/>
</dbReference>
<feature type="compositionally biased region" description="Basic and acidic residues" evidence="8">
    <location>
        <begin position="123"/>
        <end position="133"/>
    </location>
</feature>
<feature type="domain" description="SAM" evidence="11">
    <location>
        <begin position="1"/>
        <end position="64"/>
    </location>
</feature>
<evidence type="ECO:0000256" key="6">
    <source>
        <dbReference type="PROSITE-ProRule" id="PRU00283"/>
    </source>
</evidence>
<dbReference type="PROSITE" id="PS00411">
    <property type="entry name" value="KINESIN_MOTOR_1"/>
    <property type="match status" value="1"/>
</dbReference>
<dbReference type="PANTHER" id="PTHR47971">
    <property type="entry name" value="KINESIN-RELATED PROTEIN 6"/>
    <property type="match status" value="1"/>
</dbReference>
<dbReference type="InterPro" id="IPR019821">
    <property type="entry name" value="Kinesin_motor_CS"/>
</dbReference>
<keyword evidence="9" id="KW-1133">Transmembrane helix</keyword>
<evidence type="ECO:0000313" key="13">
    <source>
        <dbReference type="Proteomes" id="UP000318821"/>
    </source>
</evidence>
<keyword evidence="9" id="KW-0812">Transmembrane</keyword>
<dbReference type="PROSITE" id="PS50067">
    <property type="entry name" value="KINESIN_MOTOR_2"/>
    <property type="match status" value="1"/>
</dbReference>
<evidence type="ECO:0000256" key="5">
    <source>
        <dbReference type="ARBA" id="ARBA00061030"/>
    </source>
</evidence>
<dbReference type="Proteomes" id="UP000318821">
    <property type="component" value="Unassembled WGS sequence"/>
</dbReference>
<feature type="compositionally biased region" description="Basic and acidic residues" evidence="8">
    <location>
        <begin position="903"/>
        <end position="912"/>
    </location>
</feature>
<dbReference type="Gene3D" id="3.40.850.10">
    <property type="entry name" value="Kinesin motor domain"/>
    <property type="match status" value="1"/>
</dbReference>
<dbReference type="InterPro" id="IPR027417">
    <property type="entry name" value="P-loop_NTPase"/>
</dbReference>
<proteinExistence type="inferred from homology"/>
<feature type="region of interest" description="Disordered" evidence="8">
    <location>
        <begin position="903"/>
        <end position="923"/>
    </location>
</feature>
<evidence type="ECO:0000256" key="4">
    <source>
        <dbReference type="ARBA" id="ARBA00023175"/>
    </source>
</evidence>
<dbReference type="GO" id="GO:0005524">
    <property type="term" value="F:ATP binding"/>
    <property type="evidence" value="ECO:0007669"/>
    <property type="project" value="UniProtKB-UniRule"/>
</dbReference>
<name>A0A504XMM7_LEIDO</name>
<keyword evidence="3 6" id="KW-0067">ATP-binding</keyword>
<comment type="similarity">
    <text evidence="5">Belongs to the TRAFAC class myosin-kinesin ATPase superfamily. Kinesin family. KIN-13 subfamily.</text>
</comment>
<evidence type="ECO:0000259" key="10">
    <source>
        <dbReference type="PROSITE" id="PS50067"/>
    </source>
</evidence>
<dbReference type="SMART" id="SM00129">
    <property type="entry name" value="KISc"/>
    <property type="match status" value="1"/>
</dbReference>
<dbReference type="GO" id="GO:0005874">
    <property type="term" value="C:microtubule"/>
    <property type="evidence" value="ECO:0007669"/>
    <property type="project" value="UniProtKB-KW"/>
</dbReference>
<dbReference type="PANTHER" id="PTHR47971:SF6">
    <property type="entry name" value="KINESIN-LIKE PROTEIN"/>
    <property type="match status" value="1"/>
</dbReference>
<dbReference type="VEuPathDB" id="TriTrypDB:LdCL_130020700"/>
<dbReference type="VEuPathDB" id="TriTrypDB:LdBPK_131340.1"/>
<dbReference type="InterPro" id="IPR027640">
    <property type="entry name" value="Kinesin-like_fam"/>
</dbReference>
<evidence type="ECO:0000256" key="2">
    <source>
        <dbReference type="ARBA" id="ARBA00022741"/>
    </source>
</evidence>
<sequence length="1887" mass="204816">MESQLKQLLVQGGLEHTVQGFVDGGVTSVQQLKQLTMQDYHSVGVIVMTDRRKLFELIQFLKRDRANGSGGGMTPAAPVASTGPKSPPPATEPASRVQAAIQAPALPARIPTPLRRATPTEAMQRRERERVAEQPRPMSAQRRDPNTDDGENAVRPAAAPAKPVSRPVSRVGASSPSPFGRRATGEGGNAQRRRASRITVVIRKRPLNASEQADGLYDILATDPDNNHIITLLEPRQKVDLTRYIEKHRFTYDKVMDDRKTNRDVYEEACKPLIETVFEGGCATCFAYGQTGSGKTYTMLGKDKQEGLYLMAAKDLWSRLSRGMGINVSFFEIYGGKLYDLLNERERLACREDSRGVINVCGLTEHRVDSTDHLMEIIDYGNTIRAAGSTGMNADSSRSHAILHITIVNEKNRFFGRFTFIDLAGSERGADTLDSDRTTRLEGAEINKSLFALKECIRALDQNHRHIPFRGSKLTAVLRDCFMGNSRTVMIGNISPASGSCEHTLNTLRYADRVKELKKDKSSHSAAEEIMMGQMPTEHVETVGISGSFAQRRAKERVITSSRSSSQTRTREPGTPNQKMVNSFHRHGDDSSDNTLRSNRSFGSRPVTSSSPQKKSYHRPTPTHSRGPSGMSSAMPTPMGDDSRYDSGDSLDAEEDNLILAHRHHIDCMMELLKDEMTQLNAAENPENSMSGYCRRVDAILSSQVRRIEELRRQLDQYTRHAGAAAALRHHSTRSGAAAAANAAPSPSPSGGLRPLRIRTRGYGPSSDLLKGIPEFVALNVEVTLHPEDAEVQRAVLALSMPSLAGVRVTPVLPHGAYESKVPHRTGASYVDVISSTEREVMEQCLQEQLAVVANLVVDQVEQRTGQQLDALHVTYADKMKSFSEIVLNSIHDELRQLRVVRERQGAAERDSPSASPSHSPMPIDAEAVARLDLQRRITAVVAGRDAPVVTSAPAELRTAVVEAVQKAAAEQHEKLSNLINDLLAEERLAARGSGGDAAAKASVDIRAIEESIESAVQSATDELRRTITSEVKKLAKSKDTSGEATAGAATDADMAIEIEKVFDAVQSTQSRLAAVDEIVGDVFKEQAATRDALQAMQEVLQRQLDELRSTVTTAAAASTPSPAATPASGVPEAAQEKITEALEQLRRDVSATSSMLAIHKDDAQQQLMTVAQVVSDSVTAAIQQQTEEALQSAMSTAVLSPRWAELSVQVEQMNTANQLAIEQQLLHIADSVSTSVAASLQAQLEEMRTSADSQLKAEHAAEEHGSVSIDTPPTATAALIEKTTHELATLREELLQALQTQVGKTPEVNLTPMYKYIDSVLAFMKEELSLQETNLTAKMASLAETVTAAVREQQEDVQAVRESLLSPMGTALDAHAAALRRLEERLDEVSRTADVSSVLTRLQEASEKFCSASAAAAAAQTSERDTLQALFQDRFTSLTQSLEGRDARLMEAVRGTATSAEVRAQLSSVQGSIQSVAQAHKEELLTALRESVSDNEKGQAQRTDALLARMAAMQEAIQEQHVSVQLLQPSPALIGFSEEQQRAQARIRTATRDRLRRVTQLISDLASVPTGKSASAAAEKLQDELAGLRQLQEEEAALVRENSATGAGPVTMQSVVQAEVQRVQEEMQKGIQELSSQGQLLQRDIAVAVQSLVAKIDDVGGNASGLPSLADIQELLDATMMRIASQQNEEGTRASQLVEAATSRSAAELKTAVQTALAENVSAAEKRLIPSFHAKVEATLQTHLTTHSAEIKTVVNSVADTTSAAVQRMESIAQDMASRHTSAVQEHATSQDTLRLHSSSVQPTAHVPLWWLIANPVLVCVMVLLSIYYVFACLLLAFVPKPSEEGSAAGDKVTIAAARAVATGSEIANSLSRMPRKGGRYVDRYM</sequence>
<dbReference type="PROSITE" id="PS50105">
    <property type="entry name" value="SAM_DOMAIN"/>
    <property type="match status" value="1"/>
</dbReference>
<feature type="compositionally biased region" description="Polar residues" evidence="8">
    <location>
        <begin position="593"/>
        <end position="614"/>
    </location>
</feature>
<feature type="compositionally biased region" description="Low complexity" evidence="8">
    <location>
        <begin position="153"/>
        <end position="169"/>
    </location>
</feature>
<feature type="region of interest" description="Disordered" evidence="8">
    <location>
        <begin position="65"/>
        <end position="194"/>
    </location>
</feature>
<feature type="region of interest" description="Disordered" evidence="8">
    <location>
        <begin position="732"/>
        <end position="756"/>
    </location>
</feature>
<dbReference type="InterPro" id="IPR036961">
    <property type="entry name" value="Kinesin_motor_dom_sf"/>
</dbReference>
<evidence type="ECO:0000256" key="9">
    <source>
        <dbReference type="SAM" id="Phobius"/>
    </source>
</evidence>
<gene>
    <name evidence="12" type="ORF">CGC20_16865</name>
</gene>
<dbReference type="VEuPathDB" id="TriTrypDB:LdCL_130020800"/>
<dbReference type="SUPFAM" id="SSF52540">
    <property type="entry name" value="P-loop containing nucleoside triphosphate hydrolases"/>
    <property type="match status" value="1"/>
</dbReference>
<dbReference type="CDD" id="cd01367">
    <property type="entry name" value="KISc_KIF2_like"/>
    <property type="match status" value="1"/>
</dbReference>
<feature type="domain" description="Kinesin motor" evidence="10">
    <location>
        <begin position="197"/>
        <end position="517"/>
    </location>
</feature>
<dbReference type="SUPFAM" id="SSF47769">
    <property type="entry name" value="SAM/Pointed domain"/>
    <property type="match status" value="1"/>
</dbReference>
<dbReference type="InterPro" id="IPR013761">
    <property type="entry name" value="SAM/pointed_sf"/>
</dbReference>
<accession>A0A504XMM7</accession>
<dbReference type="GO" id="GO:0007018">
    <property type="term" value="P:microtubule-based movement"/>
    <property type="evidence" value="ECO:0007669"/>
    <property type="project" value="InterPro"/>
</dbReference>
<dbReference type="Pfam" id="PF00225">
    <property type="entry name" value="Kinesin"/>
    <property type="match status" value="1"/>
</dbReference>
<feature type="compositionally biased region" description="Low complexity" evidence="8">
    <location>
        <begin position="913"/>
        <end position="923"/>
    </location>
</feature>
<feature type="region of interest" description="Disordered" evidence="8">
    <location>
        <begin position="548"/>
        <end position="650"/>
    </location>
</feature>
<keyword evidence="2 6" id="KW-0547">Nucleotide-binding</keyword>
<dbReference type="GO" id="GO:0008017">
    <property type="term" value="F:microtubule binding"/>
    <property type="evidence" value="ECO:0007669"/>
    <property type="project" value="InterPro"/>
</dbReference>
<reference evidence="13" key="1">
    <citation type="submission" date="2019-02" db="EMBL/GenBank/DDBJ databases">
        <title>FDA dAtabase for Regulatory Grade micrObial Sequences (FDA-ARGOS): Supporting development and validation of Infectious Disease Dx tests.</title>
        <authorList>
            <person name="Duncan R."/>
            <person name="Fisher C."/>
            <person name="Tallon L."/>
            <person name="Sadzewicz L."/>
            <person name="Sengamalay N."/>
            <person name="Ott S."/>
            <person name="Godinez A."/>
            <person name="Nagaraj S."/>
            <person name="Vavikolanu K."/>
            <person name="Vyas G."/>
            <person name="Nadendla S."/>
            <person name="Aluvathingal J."/>
            <person name="Sichtig H."/>
        </authorList>
    </citation>
    <scope>NUCLEOTIDE SEQUENCE [LARGE SCALE GENOMIC DNA]</scope>
    <source>
        <strain evidence="13">FDAARGOS_360</strain>
    </source>
</reference>
<evidence type="ECO:0000313" key="12">
    <source>
        <dbReference type="EMBL" id="TPP50026.1"/>
    </source>
</evidence>
<comment type="caution">
    <text evidence="12">The sequence shown here is derived from an EMBL/GenBank/DDBJ whole genome shotgun (WGS) entry which is preliminary data.</text>
</comment>
<dbReference type="EMBL" id="RHLD01000039">
    <property type="protein sequence ID" value="TPP50026.1"/>
    <property type="molecule type" value="Genomic_DNA"/>
</dbReference>
<protein>
    <submittedName>
        <fullName evidence="12">Kinesin motor domain family protein</fullName>
    </submittedName>
</protein>
<evidence type="ECO:0000256" key="7">
    <source>
        <dbReference type="SAM" id="Coils"/>
    </source>
</evidence>
<keyword evidence="4 6" id="KW-0505">Motor protein</keyword>
<evidence type="ECO:0000256" key="3">
    <source>
        <dbReference type="ARBA" id="ARBA00022840"/>
    </source>
</evidence>
<keyword evidence="7" id="KW-0175">Coiled coil</keyword>
<feature type="transmembrane region" description="Helical" evidence="9">
    <location>
        <begin position="1810"/>
        <end position="1840"/>
    </location>
</feature>
<evidence type="ECO:0000256" key="1">
    <source>
        <dbReference type="ARBA" id="ARBA00022701"/>
    </source>
</evidence>
<keyword evidence="9" id="KW-0472">Membrane</keyword>
<organism evidence="12 13">
    <name type="scientific">Leishmania donovani</name>
    <dbReference type="NCBI Taxonomy" id="5661"/>
    <lineage>
        <taxon>Eukaryota</taxon>
        <taxon>Discoba</taxon>
        <taxon>Euglenozoa</taxon>
        <taxon>Kinetoplastea</taxon>
        <taxon>Metakinetoplastina</taxon>
        <taxon>Trypanosomatida</taxon>
        <taxon>Trypanosomatidae</taxon>
        <taxon>Leishmaniinae</taxon>
        <taxon>Leishmania</taxon>
    </lineage>
</organism>
<keyword evidence="1" id="KW-0493">Microtubule</keyword>
<dbReference type="GO" id="GO:0003777">
    <property type="term" value="F:microtubule motor activity"/>
    <property type="evidence" value="ECO:0007669"/>
    <property type="project" value="InterPro"/>
</dbReference>
<dbReference type="CDD" id="cd09541">
    <property type="entry name" value="SAM_KIF24-like"/>
    <property type="match status" value="1"/>
</dbReference>
<dbReference type="VEuPathDB" id="TriTrypDB:LDHU3_13.1850"/>
<dbReference type="VEuPathDB" id="TriTrypDB:LdBPK_131350.1"/>
<dbReference type="VEuPathDB" id="TriTrypDB:LDHU3_13.1860"/>
<dbReference type="InterPro" id="IPR001660">
    <property type="entry name" value="SAM"/>
</dbReference>
<dbReference type="InterPro" id="IPR001752">
    <property type="entry name" value="Kinesin_motor_dom"/>
</dbReference>
<evidence type="ECO:0000256" key="8">
    <source>
        <dbReference type="SAM" id="MobiDB-lite"/>
    </source>
</evidence>
<dbReference type="GO" id="GO:0007019">
    <property type="term" value="P:microtubule depolymerization"/>
    <property type="evidence" value="ECO:0007669"/>
    <property type="project" value="TreeGrafter"/>
</dbReference>
<evidence type="ECO:0000259" key="11">
    <source>
        <dbReference type="PROSITE" id="PS50105"/>
    </source>
</evidence>